<dbReference type="InterPro" id="IPR029055">
    <property type="entry name" value="Ntn_hydrolases_N"/>
</dbReference>
<keyword evidence="2" id="KW-0378">Hydrolase</keyword>
<dbReference type="Gene3D" id="1.10.439.10">
    <property type="entry name" value="Penicillin Amidohydrolase, domain 1"/>
    <property type="match status" value="1"/>
</dbReference>
<evidence type="ECO:0000313" key="5">
    <source>
        <dbReference type="Proteomes" id="UP001206312"/>
    </source>
</evidence>
<proteinExistence type="inferred from homology"/>
<evidence type="ECO:0000256" key="1">
    <source>
        <dbReference type="ARBA" id="ARBA00006586"/>
    </source>
</evidence>
<organism evidence="4 5">
    <name type="scientific">Robiginitalea marina</name>
    <dbReference type="NCBI Taxonomy" id="2954105"/>
    <lineage>
        <taxon>Bacteria</taxon>
        <taxon>Pseudomonadati</taxon>
        <taxon>Bacteroidota</taxon>
        <taxon>Flavobacteriia</taxon>
        <taxon>Flavobacteriales</taxon>
        <taxon>Flavobacteriaceae</taxon>
        <taxon>Robiginitalea</taxon>
    </lineage>
</organism>
<protein>
    <submittedName>
        <fullName evidence="4">Penicillin acylase family protein</fullName>
    </submittedName>
</protein>
<dbReference type="InterPro" id="IPR002692">
    <property type="entry name" value="S45"/>
</dbReference>
<sequence>MKRLKRILAVLALLLFLVFVAGFFFVQHLKPEYEGERPMPELKDSVTVYFDSYGIPHIYAENEADAFKALGYVHAQDRLWQMELLRRIAPGRLSEVFGPDAVENDKLFLGLGIDEATRDILAKINPASPAVALAQAYLDGINQYIEEGSTPIEFYFTGIDKTPFSLEDVYNTVGYMAFSFAMAHKTDPFLMEVHDRLGMEYVAELLGNSPSNTTMIRTFDSRFPADSSHRLTAEIRELLRKTPVPALEGSNSWVLGPSKTKSGKVILANDPHIGFAQPSVWYEAHIVTPGYEKYGYYLAGVPYPLLGHDRNIAYGLTMFENDDIDFYTETTDPQDSSRYRRPGGWGTFEEIEKKIVVKDANPVRFRYRKTDRGPVLNDALKTIKETGPVSMSWVYTQGENEVLEALYGISHSREIGDFEKAVEKIHAPGLNVMYGDAEGNVAWWGAARISMHPDSLSTKLFLDGATVEPPAPVPFRNNPRAINPPWGYVYSANNQADTIQYGNIPGYYLPENRARRIEALLEPRNDWDLKAAMEMITDVTSPVNPEIVRELAAEIPEADLDGEAKRMLEALGQWDGTADLDSKESVLFHRWVYEFLRGTFRDELGADGFESLLSTHLVKRLISPMARKAESVWWDDIGTPEVVEDKQRIVRQAFQKAVASIQSDFGGYEGDWGWKDVHTLEFNHPFGRVESLRSYFNVGPFPVNGTREVINNLMFPYDSTGYYKVSAGPSTRRIIDFSNIGESMSILPTGQSGNPFSPHYNDQAEMYLQGKFRKMLLEKAEIEAQAKSILVFRPGE</sequence>
<dbReference type="Pfam" id="PF01804">
    <property type="entry name" value="Penicil_amidase"/>
    <property type="match status" value="1"/>
</dbReference>
<dbReference type="PIRSF" id="PIRSF001227">
    <property type="entry name" value="Pen_acylase"/>
    <property type="match status" value="1"/>
</dbReference>
<dbReference type="InterPro" id="IPR043147">
    <property type="entry name" value="Penicillin_amidase_A-knob"/>
</dbReference>
<comment type="similarity">
    <text evidence="1">Belongs to the peptidase S45 family.</text>
</comment>
<dbReference type="PANTHER" id="PTHR34218:SF5">
    <property type="entry name" value="PENICILLIN ACYLASE FAMILY PROTEIN"/>
    <property type="match status" value="1"/>
</dbReference>
<name>A0ABT1AV23_9FLAO</name>
<keyword evidence="3" id="KW-0865">Zymogen</keyword>
<dbReference type="CDD" id="cd03747">
    <property type="entry name" value="Ntn_PGA_like"/>
    <property type="match status" value="1"/>
</dbReference>
<dbReference type="InterPro" id="IPR014395">
    <property type="entry name" value="Pen/GL7ACA/AHL_acylase"/>
</dbReference>
<comment type="caution">
    <text evidence="4">The sequence shown here is derived from an EMBL/GenBank/DDBJ whole genome shotgun (WGS) entry which is preliminary data.</text>
</comment>
<reference evidence="4 5" key="1">
    <citation type="submission" date="2022-06" db="EMBL/GenBank/DDBJ databases">
        <authorList>
            <person name="Xuan X."/>
        </authorList>
    </citation>
    <scope>NUCLEOTIDE SEQUENCE [LARGE SCALE GENOMIC DNA]</scope>
    <source>
        <strain evidence="4 5">2V75</strain>
    </source>
</reference>
<dbReference type="RefSeq" id="WP_252739804.1">
    <property type="nucleotide sequence ID" value="NZ_JAMXIB010000001.1"/>
</dbReference>
<dbReference type="PANTHER" id="PTHR34218">
    <property type="entry name" value="PEPTIDASE S45 PENICILLIN AMIDASE"/>
    <property type="match status" value="1"/>
</dbReference>
<dbReference type="Gene3D" id="3.60.20.10">
    <property type="entry name" value="Glutamine Phosphoribosylpyrophosphate, subunit 1, domain 1"/>
    <property type="match status" value="1"/>
</dbReference>
<dbReference type="Gene3D" id="1.10.1400.10">
    <property type="match status" value="1"/>
</dbReference>
<keyword evidence="5" id="KW-1185">Reference proteome</keyword>
<dbReference type="InterPro" id="IPR043146">
    <property type="entry name" value="Penicillin_amidase_N_B-knob"/>
</dbReference>
<evidence type="ECO:0000256" key="2">
    <source>
        <dbReference type="ARBA" id="ARBA00022801"/>
    </source>
</evidence>
<dbReference type="InterPro" id="IPR023343">
    <property type="entry name" value="Penicillin_amidase_dom1"/>
</dbReference>
<dbReference type="Gene3D" id="2.30.120.10">
    <property type="match status" value="1"/>
</dbReference>
<dbReference type="EMBL" id="JAMXIB010000001">
    <property type="protein sequence ID" value="MCO5723427.1"/>
    <property type="molecule type" value="Genomic_DNA"/>
</dbReference>
<dbReference type="SUPFAM" id="SSF56235">
    <property type="entry name" value="N-terminal nucleophile aminohydrolases (Ntn hydrolases)"/>
    <property type="match status" value="1"/>
</dbReference>
<dbReference type="Proteomes" id="UP001206312">
    <property type="component" value="Unassembled WGS sequence"/>
</dbReference>
<gene>
    <name evidence="4" type="ORF">NG653_01080</name>
</gene>
<evidence type="ECO:0000313" key="4">
    <source>
        <dbReference type="EMBL" id="MCO5723427.1"/>
    </source>
</evidence>
<accession>A0ABT1AV23</accession>
<evidence type="ECO:0000256" key="3">
    <source>
        <dbReference type="ARBA" id="ARBA00023145"/>
    </source>
</evidence>